<evidence type="ECO:0000313" key="2">
    <source>
        <dbReference type="Proteomes" id="UP000237105"/>
    </source>
</evidence>
<organism evidence="1 2">
    <name type="scientific">Parasponia andersonii</name>
    <name type="common">Sponia andersonii</name>
    <dbReference type="NCBI Taxonomy" id="3476"/>
    <lineage>
        <taxon>Eukaryota</taxon>
        <taxon>Viridiplantae</taxon>
        <taxon>Streptophyta</taxon>
        <taxon>Embryophyta</taxon>
        <taxon>Tracheophyta</taxon>
        <taxon>Spermatophyta</taxon>
        <taxon>Magnoliopsida</taxon>
        <taxon>eudicotyledons</taxon>
        <taxon>Gunneridae</taxon>
        <taxon>Pentapetalae</taxon>
        <taxon>rosids</taxon>
        <taxon>fabids</taxon>
        <taxon>Rosales</taxon>
        <taxon>Cannabaceae</taxon>
        <taxon>Parasponia</taxon>
    </lineage>
</organism>
<dbReference type="Proteomes" id="UP000237105">
    <property type="component" value="Unassembled WGS sequence"/>
</dbReference>
<dbReference type="OrthoDB" id="1929473at2759"/>
<evidence type="ECO:0000313" key="1">
    <source>
        <dbReference type="EMBL" id="PON38981.1"/>
    </source>
</evidence>
<keyword evidence="2" id="KW-1185">Reference proteome</keyword>
<dbReference type="AlphaFoldDB" id="A0A2P5AR82"/>
<gene>
    <name evidence="1" type="ORF">PanWU01x14_308460</name>
</gene>
<sequence>MAAFLAKQVWRLLDQPKTLLYKIYKACYSSYNDFMDAQLSHSPSLTWKSILWCKELLVEGLRRKVGDENSIHCITNLWIPSGILFN</sequence>
<dbReference type="EMBL" id="JXTB01000479">
    <property type="protein sequence ID" value="PON38981.1"/>
    <property type="molecule type" value="Genomic_DNA"/>
</dbReference>
<accession>A0A2P5AR82</accession>
<protein>
    <submittedName>
        <fullName evidence="1">Uncharacterized protein</fullName>
    </submittedName>
</protein>
<comment type="caution">
    <text evidence="1">The sequence shown here is derived from an EMBL/GenBank/DDBJ whole genome shotgun (WGS) entry which is preliminary data.</text>
</comment>
<proteinExistence type="predicted"/>
<reference evidence="2" key="1">
    <citation type="submission" date="2016-06" db="EMBL/GenBank/DDBJ databases">
        <title>Parallel loss of symbiosis genes in relatives of nitrogen-fixing non-legume Parasponia.</title>
        <authorList>
            <person name="Van Velzen R."/>
            <person name="Holmer R."/>
            <person name="Bu F."/>
            <person name="Rutten L."/>
            <person name="Van Zeijl A."/>
            <person name="Liu W."/>
            <person name="Santuari L."/>
            <person name="Cao Q."/>
            <person name="Sharma T."/>
            <person name="Shen D."/>
            <person name="Roswanjaya Y."/>
            <person name="Wardhani T."/>
            <person name="Kalhor M.S."/>
            <person name="Jansen J."/>
            <person name="Van den Hoogen J."/>
            <person name="Gungor B."/>
            <person name="Hartog M."/>
            <person name="Hontelez J."/>
            <person name="Verver J."/>
            <person name="Yang W.-C."/>
            <person name="Schijlen E."/>
            <person name="Repin R."/>
            <person name="Schilthuizen M."/>
            <person name="Schranz E."/>
            <person name="Heidstra R."/>
            <person name="Miyata K."/>
            <person name="Fedorova E."/>
            <person name="Kohlen W."/>
            <person name="Bisseling T."/>
            <person name="Smit S."/>
            <person name="Geurts R."/>
        </authorList>
    </citation>
    <scope>NUCLEOTIDE SEQUENCE [LARGE SCALE GENOMIC DNA]</scope>
    <source>
        <strain evidence="2">cv. WU1-14</strain>
    </source>
</reference>
<name>A0A2P5AR82_PARAD</name>